<feature type="chain" id="PRO_5009285169" evidence="6">
    <location>
        <begin position="21"/>
        <end position="339"/>
    </location>
</feature>
<evidence type="ECO:0000256" key="1">
    <source>
        <dbReference type="ARBA" id="ARBA00004418"/>
    </source>
</evidence>
<dbReference type="InterPro" id="IPR018389">
    <property type="entry name" value="DctP_fam"/>
</dbReference>
<dbReference type="EMBL" id="FNUZ01000001">
    <property type="protein sequence ID" value="SEF63645.1"/>
    <property type="molecule type" value="Genomic_DNA"/>
</dbReference>
<dbReference type="GO" id="GO:0055085">
    <property type="term" value="P:transmembrane transport"/>
    <property type="evidence" value="ECO:0007669"/>
    <property type="project" value="InterPro"/>
</dbReference>
<dbReference type="Proteomes" id="UP000236752">
    <property type="component" value="Unassembled WGS sequence"/>
</dbReference>
<dbReference type="Gene3D" id="3.40.190.170">
    <property type="entry name" value="Bacterial extracellular solute-binding protein, family 7"/>
    <property type="match status" value="1"/>
</dbReference>
<comment type="subcellular location">
    <subcellularLocation>
        <location evidence="1">Periplasm</location>
    </subcellularLocation>
</comment>
<comment type="similarity">
    <text evidence="2">Belongs to the bacterial solute-binding protein 7 family.</text>
</comment>
<keyword evidence="4 6" id="KW-0732">Signal</keyword>
<name>A0A1H5TLG8_9RHOB</name>
<evidence type="ECO:0000256" key="3">
    <source>
        <dbReference type="ARBA" id="ARBA00022448"/>
    </source>
</evidence>
<sequence>MKDLFKTLALTALTALTVCAADAAMATELRLSVETPPGHVRNLAAERWAEAIATKSNGAITVEVFPAAQLYKSADAIRALASGALDMSIQASPTLSRFEPNLSVITLPMFFGATRDDVRTILDGPLGDELWGMVAKKGIVVPDGGHFEFAPNNSAYTAGKVVATYGDLTGVKLATPPSPVVVAIMKEMGAAPQATPRSEIVLQLTQGQIDGLGSVTDLTIKGGKLWEAGIDNAFADNAGWGVYIPLMSKASLEKLSPEDQAIIQEAWSETVGWARDYAANELADARAVNEANGVTYHDPDPAAIQAMRERMTAAQDAIVADGGMDAEFVSRVQAALTGN</sequence>
<dbReference type="AlphaFoldDB" id="A0A1H5TLG8"/>
<keyword evidence="5" id="KW-0574">Periplasm</keyword>
<dbReference type="GO" id="GO:0042597">
    <property type="term" value="C:periplasmic space"/>
    <property type="evidence" value="ECO:0007669"/>
    <property type="project" value="UniProtKB-SubCell"/>
</dbReference>
<reference evidence="7 8" key="1">
    <citation type="submission" date="2016-10" db="EMBL/GenBank/DDBJ databases">
        <authorList>
            <person name="de Groot N.N."/>
        </authorList>
    </citation>
    <scope>NUCLEOTIDE SEQUENCE [LARGE SCALE GENOMIC DNA]</scope>
    <source>
        <strain evidence="7 8">DSM 26915</strain>
    </source>
</reference>
<gene>
    <name evidence="7" type="ORF">SAMN04488045_0665</name>
</gene>
<feature type="signal peptide" evidence="6">
    <location>
        <begin position="1"/>
        <end position="20"/>
    </location>
</feature>
<proteinExistence type="inferred from homology"/>
<accession>A0A1H5TLG8</accession>
<evidence type="ECO:0000256" key="4">
    <source>
        <dbReference type="ARBA" id="ARBA00022729"/>
    </source>
</evidence>
<evidence type="ECO:0000313" key="7">
    <source>
        <dbReference type="EMBL" id="SEF63645.1"/>
    </source>
</evidence>
<dbReference type="NCBIfam" id="NF037995">
    <property type="entry name" value="TRAP_S1"/>
    <property type="match status" value="1"/>
</dbReference>
<keyword evidence="8" id="KW-1185">Reference proteome</keyword>
<evidence type="ECO:0000313" key="8">
    <source>
        <dbReference type="Proteomes" id="UP000236752"/>
    </source>
</evidence>
<dbReference type="Pfam" id="PF03480">
    <property type="entry name" value="DctP"/>
    <property type="match status" value="1"/>
</dbReference>
<evidence type="ECO:0000256" key="2">
    <source>
        <dbReference type="ARBA" id="ARBA00009023"/>
    </source>
</evidence>
<dbReference type="PANTHER" id="PTHR33376:SF7">
    <property type="entry name" value="C4-DICARBOXYLATE-BINDING PROTEIN DCTB"/>
    <property type="match status" value="1"/>
</dbReference>
<dbReference type="PANTHER" id="PTHR33376">
    <property type="match status" value="1"/>
</dbReference>
<keyword evidence="3" id="KW-0813">Transport</keyword>
<evidence type="ECO:0000256" key="6">
    <source>
        <dbReference type="SAM" id="SignalP"/>
    </source>
</evidence>
<protein>
    <submittedName>
        <fullName evidence="7">TRAP-type C4-dicarboxylate transport system, substrate-binding protein</fullName>
    </submittedName>
</protein>
<organism evidence="7 8">
    <name type="scientific">Thalassococcus halodurans</name>
    <dbReference type="NCBI Taxonomy" id="373675"/>
    <lineage>
        <taxon>Bacteria</taxon>
        <taxon>Pseudomonadati</taxon>
        <taxon>Pseudomonadota</taxon>
        <taxon>Alphaproteobacteria</taxon>
        <taxon>Rhodobacterales</taxon>
        <taxon>Roseobacteraceae</taxon>
        <taxon>Thalassococcus</taxon>
    </lineage>
</organism>
<dbReference type="InterPro" id="IPR038404">
    <property type="entry name" value="TRAP_DctP_sf"/>
</dbReference>
<dbReference type="OrthoDB" id="9803763at2"/>
<dbReference type="RefSeq" id="WP_103909410.1">
    <property type="nucleotide sequence ID" value="NZ_FNUZ01000001.1"/>
</dbReference>
<evidence type="ECO:0000256" key="5">
    <source>
        <dbReference type="ARBA" id="ARBA00022764"/>
    </source>
</evidence>